<dbReference type="AlphaFoldDB" id="W7X7V7"/>
<evidence type="ECO:0000313" key="1">
    <source>
        <dbReference type="EMBL" id="EWS73417.1"/>
    </source>
</evidence>
<dbReference type="KEGG" id="tet:TTHERM_000666089"/>
<dbReference type="InParanoid" id="W7X7V7"/>
<dbReference type="RefSeq" id="XP_012654033.1">
    <property type="nucleotide sequence ID" value="XM_012798579.1"/>
</dbReference>
<organism evidence="1 2">
    <name type="scientific">Tetrahymena thermophila (strain SB210)</name>
    <dbReference type="NCBI Taxonomy" id="312017"/>
    <lineage>
        <taxon>Eukaryota</taxon>
        <taxon>Sar</taxon>
        <taxon>Alveolata</taxon>
        <taxon>Ciliophora</taxon>
        <taxon>Intramacronucleata</taxon>
        <taxon>Oligohymenophorea</taxon>
        <taxon>Hymenostomatida</taxon>
        <taxon>Tetrahymenina</taxon>
        <taxon>Tetrahymenidae</taxon>
        <taxon>Tetrahymena</taxon>
    </lineage>
</organism>
<dbReference type="EMBL" id="GG662636">
    <property type="protein sequence ID" value="EWS73417.1"/>
    <property type="molecule type" value="Genomic_DNA"/>
</dbReference>
<evidence type="ECO:0000313" key="2">
    <source>
        <dbReference type="Proteomes" id="UP000009168"/>
    </source>
</evidence>
<name>W7X7V7_TETTS</name>
<dbReference type="Proteomes" id="UP000009168">
    <property type="component" value="Unassembled WGS sequence"/>
</dbReference>
<gene>
    <name evidence="1" type="ORF">TTHERM_000666089</name>
</gene>
<accession>W7X7V7</accession>
<protein>
    <submittedName>
        <fullName evidence="1">Uncharacterized protein</fullName>
    </submittedName>
</protein>
<proteinExistence type="predicted"/>
<reference evidence="2" key="1">
    <citation type="journal article" date="2006" name="PLoS Biol.">
        <title>Macronuclear genome sequence of the ciliate Tetrahymena thermophila, a model eukaryote.</title>
        <authorList>
            <person name="Eisen J.A."/>
            <person name="Coyne R.S."/>
            <person name="Wu M."/>
            <person name="Wu D."/>
            <person name="Thiagarajan M."/>
            <person name="Wortman J.R."/>
            <person name="Badger J.H."/>
            <person name="Ren Q."/>
            <person name="Amedeo P."/>
            <person name="Jones K.M."/>
            <person name="Tallon L.J."/>
            <person name="Delcher A.L."/>
            <person name="Salzberg S.L."/>
            <person name="Silva J.C."/>
            <person name="Haas B.J."/>
            <person name="Majoros W.H."/>
            <person name="Farzad M."/>
            <person name="Carlton J.M."/>
            <person name="Smith R.K. Jr."/>
            <person name="Garg J."/>
            <person name="Pearlman R.E."/>
            <person name="Karrer K.M."/>
            <person name="Sun L."/>
            <person name="Manning G."/>
            <person name="Elde N.C."/>
            <person name="Turkewitz A.P."/>
            <person name="Asai D.J."/>
            <person name="Wilkes D.E."/>
            <person name="Wang Y."/>
            <person name="Cai H."/>
            <person name="Collins K."/>
            <person name="Stewart B.A."/>
            <person name="Lee S.R."/>
            <person name="Wilamowska K."/>
            <person name="Weinberg Z."/>
            <person name="Ruzzo W.L."/>
            <person name="Wloga D."/>
            <person name="Gaertig J."/>
            <person name="Frankel J."/>
            <person name="Tsao C.-C."/>
            <person name="Gorovsky M.A."/>
            <person name="Keeling P.J."/>
            <person name="Waller R.F."/>
            <person name="Patron N.J."/>
            <person name="Cherry J.M."/>
            <person name="Stover N.A."/>
            <person name="Krieger C.J."/>
            <person name="del Toro C."/>
            <person name="Ryder H.F."/>
            <person name="Williamson S.C."/>
            <person name="Barbeau R.A."/>
            <person name="Hamilton E.P."/>
            <person name="Orias E."/>
        </authorList>
    </citation>
    <scope>NUCLEOTIDE SEQUENCE [LARGE SCALE GENOMIC DNA]</scope>
    <source>
        <strain evidence="2">SB210</strain>
    </source>
</reference>
<sequence length="199" mass="24316">MMLLKIYYLIKFNQLYISCLYKKLNFTLSLLFAPPLSITSQISLKIYSWFVIDFLNIKFTFQKEYYLSKGNILSISISQITLRNNSELEFYKLIFQKLYNYQSIFYSIRQFACIFIKSHKMNFYTFKIERERENDRSKRAPTDFYSNKQLTKQDYIQIIITKSKLKKDNRQYDLHILVFFNLLLQYQKLIKKKNFLIIF</sequence>
<dbReference type="GeneID" id="24440099"/>
<keyword evidence="2" id="KW-1185">Reference proteome</keyword>